<dbReference type="PANTHER" id="PTHR23407:SF1">
    <property type="entry name" value="5-FORMYLTETRAHYDROFOLATE CYCLO-LIGASE"/>
    <property type="match status" value="1"/>
</dbReference>
<evidence type="ECO:0000313" key="5">
    <source>
        <dbReference type="EMBL" id="MFC4711988.1"/>
    </source>
</evidence>
<dbReference type="Proteomes" id="UP001595932">
    <property type="component" value="Unassembled WGS sequence"/>
</dbReference>
<evidence type="ECO:0000256" key="3">
    <source>
        <dbReference type="ARBA" id="ARBA00022840"/>
    </source>
</evidence>
<keyword evidence="3 4" id="KW-0067">ATP-binding</keyword>
<sequence>MDKAILRKSVLSQLRDLPLQEHEQRSAAIMEKLLEDPIFKSAQTVGLTLSRYPEVNIMPLIEHCWRTGKRVAVPKCDPQKRTMTFRLLESMNQLEVVYMDLQEPNEAMTEAIDAGDIDLLVVPGVVFVESGYRIGFGGGYYDRYLTGYNGATRSLAFDLQIADSVPVESHDIPVAVIITERRIIDTKAVRR</sequence>
<dbReference type="Gene3D" id="3.40.50.10420">
    <property type="entry name" value="NagB/RpiA/CoA transferase-like"/>
    <property type="match status" value="1"/>
</dbReference>
<accession>A0ABV9MBE3</accession>
<dbReference type="PANTHER" id="PTHR23407">
    <property type="entry name" value="ATPASE INHIBITOR/5-FORMYLTETRAHYDROFOLATE CYCLO-LIGASE"/>
    <property type="match status" value="1"/>
</dbReference>
<proteinExistence type="inferred from homology"/>
<dbReference type="Pfam" id="PF01812">
    <property type="entry name" value="5-FTHF_cyc-lig"/>
    <property type="match status" value="1"/>
</dbReference>
<evidence type="ECO:0000256" key="2">
    <source>
        <dbReference type="ARBA" id="ARBA00022741"/>
    </source>
</evidence>
<comment type="caution">
    <text evidence="5">The sequence shown here is derived from an EMBL/GenBank/DDBJ whole genome shotgun (WGS) entry which is preliminary data.</text>
</comment>
<name>A0ABV9MBE3_9BACL</name>
<keyword evidence="4" id="KW-0460">Magnesium</keyword>
<organism evidence="5 6">
    <name type="scientific">Planococcus dechangensis</name>
    <dbReference type="NCBI Taxonomy" id="1176255"/>
    <lineage>
        <taxon>Bacteria</taxon>
        <taxon>Bacillati</taxon>
        <taxon>Bacillota</taxon>
        <taxon>Bacilli</taxon>
        <taxon>Bacillales</taxon>
        <taxon>Caryophanaceae</taxon>
        <taxon>Planococcus</taxon>
    </lineage>
</organism>
<keyword evidence="4" id="KW-0479">Metal-binding</keyword>
<dbReference type="NCBIfam" id="TIGR02727">
    <property type="entry name" value="MTHFS_bact"/>
    <property type="match status" value="1"/>
</dbReference>
<dbReference type="InterPro" id="IPR037171">
    <property type="entry name" value="NagB/RpiA_transferase-like"/>
</dbReference>
<comment type="cofactor">
    <cofactor evidence="4">
        <name>Mg(2+)</name>
        <dbReference type="ChEBI" id="CHEBI:18420"/>
    </cofactor>
</comment>
<comment type="similarity">
    <text evidence="1 4">Belongs to the 5-formyltetrahydrofolate cyclo-ligase family.</text>
</comment>
<dbReference type="SUPFAM" id="SSF100950">
    <property type="entry name" value="NagB/RpiA/CoA transferase-like"/>
    <property type="match status" value="1"/>
</dbReference>
<evidence type="ECO:0000313" key="6">
    <source>
        <dbReference type="Proteomes" id="UP001595932"/>
    </source>
</evidence>
<dbReference type="EMBL" id="JBHSGL010000005">
    <property type="protein sequence ID" value="MFC4711988.1"/>
    <property type="molecule type" value="Genomic_DNA"/>
</dbReference>
<dbReference type="InterPro" id="IPR002698">
    <property type="entry name" value="FTHF_cligase"/>
</dbReference>
<comment type="catalytic activity">
    <reaction evidence="4">
        <text>(6S)-5-formyl-5,6,7,8-tetrahydrofolate + ATP = (6R)-5,10-methenyltetrahydrofolate + ADP + phosphate</text>
        <dbReference type="Rhea" id="RHEA:10488"/>
        <dbReference type="ChEBI" id="CHEBI:30616"/>
        <dbReference type="ChEBI" id="CHEBI:43474"/>
        <dbReference type="ChEBI" id="CHEBI:57455"/>
        <dbReference type="ChEBI" id="CHEBI:57457"/>
        <dbReference type="ChEBI" id="CHEBI:456216"/>
        <dbReference type="EC" id="6.3.3.2"/>
    </reaction>
</comment>
<dbReference type="RefSeq" id="WP_377276890.1">
    <property type="nucleotide sequence ID" value="NZ_JBHSGL010000005.1"/>
</dbReference>
<reference evidence="6" key="1">
    <citation type="journal article" date="2019" name="Int. J. Syst. Evol. Microbiol.">
        <title>The Global Catalogue of Microorganisms (GCM) 10K type strain sequencing project: providing services to taxonomists for standard genome sequencing and annotation.</title>
        <authorList>
            <consortium name="The Broad Institute Genomics Platform"/>
            <consortium name="The Broad Institute Genome Sequencing Center for Infectious Disease"/>
            <person name="Wu L."/>
            <person name="Ma J."/>
        </authorList>
    </citation>
    <scope>NUCLEOTIDE SEQUENCE [LARGE SCALE GENOMIC DNA]</scope>
    <source>
        <strain evidence="6">CGMCC 1.12151</strain>
    </source>
</reference>
<dbReference type="EC" id="6.3.3.2" evidence="4"/>
<dbReference type="GO" id="GO:0030272">
    <property type="term" value="F:5-formyltetrahydrofolate cyclo-ligase activity"/>
    <property type="evidence" value="ECO:0007669"/>
    <property type="project" value="UniProtKB-EC"/>
</dbReference>
<gene>
    <name evidence="5" type="ORF">ACFO5U_03940</name>
</gene>
<dbReference type="PIRSF" id="PIRSF006806">
    <property type="entry name" value="FTHF_cligase"/>
    <property type="match status" value="1"/>
</dbReference>
<protein>
    <recommendedName>
        <fullName evidence="4">5-formyltetrahydrofolate cyclo-ligase</fullName>
        <ecNumber evidence="4">6.3.3.2</ecNumber>
    </recommendedName>
</protein>
<evidence type="ECO:0000256" key="4">
    <source>
        <dbReference type="RuleBase" id="RU361279"/>
    </source>
</evidence>
<evidence type="ECO:0000256" key="1">
    <source>
        <dbReference type="ARBA" id="ARBA00010638"/>
    </source>
</evidence>
<dbReference type="InterPro" id="IPR024185">
    <property type="entry name" value="FTHF_cligase-like_sf"/>
</dbReference>
<keyword evidence="5" id="KW-0436">Ligase</keyword>
<keyword evidence="2 4" id="KW-0547">Nucleotide-binding</keyword>
<keyword evidence="6" id="KW-1185">Reference proteome</keyword>